<dbReference type="SUPFAM" id="SSF111321">
    <property type="entry name" value="AF1104-like"/>
    <property type="match status" value="1"/>
</dbReference>
<dbReference type="PANTHER" id="PTHR12260:SF6">
    <property type="entry name" value="DAMAGE-CONTROL PHOSPHATASE ARMT1"/>
    <property type="match status" value="1"/>
</dbReference>
<gene>
    <name evidence="9" type="ORF">OSCT_2168</name>
</gene>
<proteinExistence type="inferred from homology"/>
<evidence type="ECO:0000256" key="7">
    <source>
        <dbReference type="ARBA" id="ARBA00048809"/>
    </source>
</evidence>
<keyword evidence="4" id="KW-0479">Metal-binding</keyword>
<comment type="catalytic activity">
    <reaction evidence="1">
        <text>beta-D-fructose 1-phosphate + H2O = D-fructose + phosphate</text>
        <dbReference type="Rhea" id="RHEA:35603"/>
        <dbReference type="ChEBI" id="CHEBI:15377"/>
        <dbReference type="ChEBI" id="CHEBI:37721"/>
        <dbReference type="ChEBI" id="CHEBI:43474"/>
        <dbReference type="ChEBI" id="CHEBI:138881"/>
    </reaction>
</comment>
<dbReference type="Gene3D" id="1.20.930.60">
    <property type="match status" value="1"/>
</dbReference>
<sequence length="425" mass="46866">MLISTWGYALDLLFSVLLAALPPKEQKKKFFGGGCATPAGRRNIMTHLPVTPPPPLRGADIGSFAHDTVVRRMPATVRRVLHENSLSPEATQAVLALAEEIPHAPIRAPHDHSAPDLALWEAYCAPYLGQNWLEVPWFFAETAMYRRILEATGYFKPGSGFYVDPYALQKRLALEEFSFASLPGDLAAALAASLWGNQADLSLWPAGENATPGATHILADDTPQVVAYLTELIRHDARVDLILDNVGSELVHDLLLADHLLRHGLHLVMHAKPHPTFVSDALVVDVQNTVGWLSQHQHAQVAAVGNHLLAALADGRIELRDDWYWTSPLPGWEMPAALRADLSQSGLLISKGDANYRRWFGDCHWPTHTPLQHVLSYVPAPLLLLRTCKSEIVLGIEPEHSHAVAQQDAEWMTSGRWGVIQLWAG</sequence>
<dbReference type="GO" id="GO:0006974">
    <property type="term" value="P:DNA damage response"/>
    <property type="evidence" value="ECO:0007669"/>
    <property type="project" value="TreeGrafter"/>
</dbReference>
<organism evidence="9 10">
    <name type="scientific">Oscillochloris trichoides DG-6</name>
    <dbReference type="NCBI Taxonomy" id="765420"/>
    <lineage>
        <taxon>Bacteria</taxon>
        <taxon>Bacillati</taxon>
        <taxon>Chloroflexota</taxon>
        <taxon>Chloroflexia</taxon>
        <taxon>Chloroflexales</taxon>
        <taxon>Chloroflexineae</taxon>
        <taxon>Oscillochloridaceae</taxon>
        <taxon>Oscillochloris</taxon>
    </lineage>
</organism>
<evidence type="ECO:0000313" key="9">
    <source>
        <dbReference type="EMBL" id="EFO79958.1"/>
    </source>
</evidence>
<protein>
    <recommendedName>
        <fullName evidence="8">Damage-control phosphatase ARMT1-like metal-binding domain-containing protein</fullName>
    </recommendedName>
</protein>
<dbReference type="eggNOG" id="COG1578">
    <property type="taxonomic scope" value="Bacteria"/>
</dbReference>
<dbReference type="GO" id="GO:0016791">
    <property type="term" value="F:phosphatase activity"/>
    <property type="evidence" value="ECO:0007669"/>
    <property type="project" value="TreeGrafter"/>
</dbReference>
<dbReference type="Pfam" id="PF01937">
    <property type="entry name" value="ARMT1-like_dom"/>
    <property type="match status" value="1"/>
</dbReference>
<dbReference type="AlphaFoldDB" id="E1IFR7"/>
<comment type="catalytic activity">
    <reaction evidence="7">
        <text>beta-D-fructose 6-phosphate = dihydroxyacetone + D-glyceraldehyde 3-phosphate</text>
        <dbReference type="Rhea" id="RHEA:28002"/>
        <dbReference type="ChEBI" id="CHEBI:16016"/>
        <dbReference type="ChEBI" id="CHEBI:57634"/>
        <dbReference type="ChEBI" id="CHEBI:59776"/>
    </reaction>
</comment>
<dbReference type="EMBL" id="ADVR01000094">
    <property type="protein sequence ID" value="EFO79958.1"/>
    <property type="molecule type" value="Genomic_DNA"/>
</dbReference>
<evidence type="ECO:0000256" key="5">
    <source>
        <dbReference type="ARBA" id="ARBA00022801"/>
    </source>
</evidence>
<dbReference type="Proteomes" id="UP000054010">
    <property type="component" value="Unassembled WGS sequence"/>
</dbReference>
<dbReference type="PANTHER" id="PTHR12260">
    <property type="entry name" value="DAMAGE-CONTROL PHOSPHATASE ARMT1"/>
    <property type="match status" value="1"/>
</dbReference>
<dbReference type="InterPro" id="IPR036075">
    <property type="entry name" value="ARMT-1-like_metal-bd_sf"/>
</dbReference>
<comment type="caution">
    <text evidence="9">The sequence shown here is derived from an EMBL/GenBank/DDBJ whole genome shotgun (WGS) entry which is preliminary data.</text>
</comment>
<comment type="cofactor">
    <cofactor evidence="2">
        <name>Mn(2+)</name>
        <dbReference type="ChEBI" id="CHEBI:29035"/>
    </cofactor>
</comment>
<dbReference type="GO" id="GO:0046872">
    <property type="term" value="F:metal ion binding"/>
    <property type="evidence" value="ECO:0007669"/>
    <property type="project" value="UniProtKB-KW"/>
</dbReference>
<evidence type="ECO:0000256" key="1">
    <source>
        <dbReference type="ARBA" id="ARBA00001326"/>
    </source>
</evidence>
<dbReference type="InterPro" id="IPR002791">
    <property type="entry name" value="ARMT1-like_metal-bd"/>
</dbReference>
<reference evidence="9 10" key="1">
    <citation type="journal article" date="2011" name="J. Bacteriol.">
        <title>Draft genome sequence of the anoxygenic filamentous phototrophic bacterium Oscillochloris trichoides subsp. DG-6.</title>
        <authorList>
            <person name="Kuznetsov B.B."/>
            <person name="Ivanovsky R.N."/>
            <person name="Keppen O.I."/>
            <person name="Sukhacheva M.V."/>
            <person name="Bumazhkin B.K."/>
            <person name="Patutina E.O."/>
            <person name="Beletsky A.V."/>
            <person name="Mardanov A.V."/>
            <person name="Baslerov R.V."/>
            <person name="Panteleeva A.N."/>
            <person name="Kolganova T.V."/>
            <person name="Ravin N.V."/>
            <person name="Skryabin K.G."/>
        </authorList>
    </citation>
    <scope>NUCLEOTIDE SEQUENCE [LARGE SCALE GENOMIC DNA]</scope>
    <source>
        <strain evidence="9 10">DG-6</strain>
    </source>
</reference>
<dbReference type="InterPro" id="IPR039763">
    <property type="entry name" value="ARMT1"/>
</dbReference>
<evidence type="ECO:0000259" key="8">
    <source>
        <dbReference type="Pfam" id="PF01937"/>
    </source>
</evidence>
<dbReference type="Gene3D" id="3.40.50.10880">
    <property type="entry name" value="Uncharacterised protein PF01937, DUF89, domain 3"/>
    <property type="match status" value="1"/>
</dbReference>
<comment type="similarity">
    <text evidence="3">Belongs to the damage-control phosphatase family. Sugar phosphate phosphatase III subfamily.</text>
</comment>
<evidence type="ECO:0000313" key="10">
    <source>
        <dbReference type="Proteomes" id="UP000054010"/>
    </source>
</evidence>
<feature type="domain" description="Damage-control phosphatase ARMT1-like metal-binding" evidence="8">
    <location>
        <begin position="68"/>
        <end position="397"/>
    </location>
</feature>
<dbReference type="STRING" id="765420.OSCT_2168"/>
<keyword evidence="5" id="KW-0378">Hydrolase</keyword>
<evidence type="ECO:0000256" key="3">
    <source>
        <dbReference type="ARBA" id="ARBA00009519"/>
    </source>
</evidence>
<evidence type="ECO:0000256" key="2">
    <source>
        <dbReference type="ARBA" id="ARBA00001936"/>
    </source>
</evidence>
<name>E1IFR7_9CHLR</name>
<dbReference type="HOGENOM" id="CLU_030117_3_0_0"/>
<keyword evidence="10" id="KW-1185">Reference proteome</keyword>
<evidence type="ECO:0000256" key="6">
    <source>
        <dbReference type="ARBA" id="ARBA00023211"/>
    </source>
</evidence>
<accession>E1IFR7</accession>
<evidence type="ECO:0000256" key="4">
    <source>
        <dbReference type="ARBA" id="ARBA00022723"/>
    </source>
</evidence>
<keyword evidence="6" id="KW-0464">Manganese</keyword>